<feature type="domain" description="WDR59/RTC1-like RING zinc finger" evidence="10">
    <location>
        <begin position="765"/>
        <end position="815"/>
    </location>
</feature>
<feature type="compositionally biased region" description="Basic and acidic residues" evidence="9">
    <location>
        <begin position="453"/>
        <end position="467"/>
    </location>
</feature>
<feature type="compositionally biased region" description="Polar residues" evidence="9">
    <location>
        <begin position="468"/>
        <end position="492"/>
    </location>
</feature>
<sequence length="817" mass="90772">MMQHMTLMQEGPINTLALNRDCNKVVVTGRNVFKVCEIKDTGFVERDNIRTGKNSNLNFSCNDASWNPVDEQWLATAATNGAVVLWNIQKSIKLKQETVYNDHKRTVNKVTFHGSEQNMLLSGSQDGTMKYFDIRMKAAVMTFVSNAESVRDVQFNPHQCFSFAAVSENGTVQLWDLRRQDRCEKQFTAHSGPVFACDWHPENKTWLATAGRDRAVKVWDLGYRPVLEHTVTTMASVGRIKWRPQRMYHIASCALVIDSVIHVWDVRRPYIPHASFNDHKDITTGIAWRGSPDVLLSTSKDSYLIQHVIADAERPMEKANPICVTYNSKGSLTLASVDRISKKNKHPTLPRKPKSESEDYPAVRCSIYVFENVKPTPAQVFRDCAQNYWLQTTTGKSLSEICDHNAVVAANAGRLQVATIWRVVKLLFGFSGLEFAPTSAVASVGSSRPVPVNKEESEPGDSGKDASSRASTRHQSGNVAFPTQQTGQQSEPLVNGSGSNNSNSAPTSNSNERGVSDTSGGVSEEAESEVEDIDSQIMLSHIASGSHFNTSDFFFGDAEADVLNDFGGTSDSVQGSKISGETDQQQLQQQQQQSSQMDWILPCEAFQLRHEIKDRSPPPEHFTSHCFAGTRIEAQMIEVEDTTSALLCLPGSSSSLGTTCWSGVSNAVEMVYHMAEEGDVQTAVTLILVLGDRIRHLLNEAAVEHWILAYIDCLSRCRLWNTAALVVKLSQCESVQLRFDVYPTHCNLCSRALQRRGWLCDSCKTITNTCSLCHLVVRGLYVWCRGCSHGGHLLHIREWFARNTDCPTGCGHVCEFD</sequence>
<dbReference type="PROSITE" id="PS50294">
    <property type="entry name" value="WD_REPEATS_REGION"/>
    <property type="match status" value="1"/>
</dbReference>
<evidence type="ECO:0000259" key="10">
    <source>
        <dbReference type="Pfam" id="PF17120"/>
    </source>
</evidence>
<dbReference type="SUPFAM" id="SSF50978">
    <property type="entry name" value="WD40 repeat-like"/>
    <property type="match status" value="1"/>
</dbReference>
<feature type="region of interest" description="Disordered" evidence="9">
    <location>
        <begin position="441"/>
        <end position="531"/>
    </location>
</feature>
<dbReference type="GO" id="GO:1904263">
    <property type="term" value="P:positive regulation of TORC1 signaling"/>
    <property type="evidence" value="ECO:0007669"/>
    <property type="project" value="TreeGrafter"/>
</dbReference>
<keyword evidence="6" id="KW-0862">Zinc</keyword>
<evidence type="ECO:0000313" key="12">
    <source>
        <dbReference type="Proteomes" id="UP000820818"/>
    </source>
</evidence>
<dbReference type="PANTHER" id="PTHR46200">
    <property type="entry name" value="GATOR COMPLEX PROTEIN WDR24"/>
    <property type="match status" value="1"/>
</dbReference>
<dbReference type="GO" id="GO:0016239">
    <property type="term" value="P:positive regulation of macroautophagy"/>
    <property type="evidence" value="ECO:0007669"/>
    <property type="project" value="TreeGrafter"/>
</dbReference>
<keyword evidence="4" id="KW-0677">Repeat</keyword>
<reference evidence="11 12" key="1">
    <citation type="submission" date="2022-05" db="EMBL/GenBank/DDBJ databases">
        <title>A multi-omics perspective on studying reproductive biology in Daphnia sinensis.</title>
        <authorList>
            <person name="Jia J."/>
        </authorList>
    </citation>
    <scope>NUCLEOTIDE SEQUENCE [LARGE SCALE GENOMIC DNA]</scope>
    <source>
        <strain evidence="11 12">WSL</strain>
    </source>
</reference>
<dbReference type="Pfam" id="PF00400">
    <property type="entry name" value="WD40"/>
    <property type="match status" value="3"/>
</dbReference>
<dbReference type="PROSITE" id="PS00678">
    <property type="entry name" value="WD_REPEATS_1"/>
    <property type="match status" value="1"/>
</dbReference>
<evidence type="ECO:0000256" key="4">
    <source>
        <dbReference type="ARBA" id="ARBA00022737"/>
    </source>
</evidence>
<gene>
    <name evidence="11" type="ORF">GHT06_009848</name>
</gene>
<dbReference type="GO" id="GO:0034198">
    <property type="term" value="P:cellular response to amino acid starvation"/>
    <property type="evidence" value="ECO:0007669"/>
    <property type="project" value="TreeGrafter"/>
</dbReference>
<dbReference type="PROSITE" id="PS50082">
    <property type="entry name" value="WD_REPEATS_2"/>
    <property type="match status" value="3"/>
</dbReference>
<evidence type="ECO:0000256" key="3">
    <source>
        <dbReference type="ARBA" id="ARBA00022723"/>
    </source>
</evidence>
<dbReference type="InterPro" id="IPR019775">
    <property type="entry name" value="WD40_repeat_CS"/>
</dbReference>
<dbReference type="Proteomes" id="UP000820818">
    <property type="component" value="Linkage Group LG1"/>
</dbReference>
<keyword evidence="2 8" id="KW-0853">WD repeat</keyword>
<evidence type="ECO:0000256" key="8">
    <source>
        <dbReference type="PROSITE-ProRule" id="PRU00221"/>
    </source>
</evidence>
<feature type="repeat" description="WD" evidence="8">
    <location>
        <begin position="187"/>
        <end position="221"/>
    </location>
</feature>
<name>A0AAD5LPH9_9CRUS</name>
<dbReference type="PANTHER" id="PTHR46200:SF1">
    <property type="entry name" value="GATOR COMPLEX PROTEIN WDR24"/>
    <property type="match status" value="1"/>
</dbReference>
<feature type="compositionally biased region" description="Polar residues" evidence="9">
    <location>
        <begin position="567"/>
        <end position="583"/>
    </location>
</feature>
<feature type="compositionally biased region" description="Low complexity" evidence="9">
    <location>
        <begin position="495"/>
        <end position="511"/>
    </location>
</feature>
<evidence type="ECO:0000313" key="11">
    <source>
        <dbReference type="EMBL" id="KAI9566048.1"/>
    </source>
</evidence>
<feature type="repeat" description="WD" evidence="8">
    <location>
        <begin position="143"/>
        <end position="185"/>
    </location>
</feature>
<comment type="caution">
    <text evidence="11">The sequence shown here is derived from an EMBL/GenBank/DDBJ whole genome shotgun (WGS) entry which is preliminary data.</text>
</comment>
<dbReference type="GO" id="GO:0008270">
    <property type="term" value="F:zinc ion binding"/>
    <property type="evidence" value="ECO:0007669"/>
    <property type="project" value="UniProtKB-KW"/>
</dbReference>
<evidence type="ECO:0000256" key="9">
    <source>
        <dbReference type="SAM" id="MobiDB-lite"/>
    </source>
</evidence>
<dbReference type="InterPro" id="IPR001680">
    <property type="entry name" value="WD40_rpt"/>
</dbReference>
<accession>A0AAD5LPH9</accession>
<comment type="similarity">
    <text evidence="1">Belongs to the WD repeat WDR24 family.</text>
</comment>
<dbReference type="Pfam" id="PF17120">
    <property type="entry name" value="zf-RING_16"/>
    <property type="match status" value="1"/>
</dbReference>
<evidence type="ECO:0000256" key="6">
    <source>
        <dbReference type="ARBA" id="ARBA00022833"/>
    </source>
</evidence>
<dbReference type="GO" id="GO:0061700">
    <property type="term" value="C:GATOR2 complex"/>
    <property type="evidence" value="ECO:0007669"/>
    <property type="project" value="TreeGrafter"/>
</dbReference>
<keyword evidence="3" id="KW-0479">Metal-binding</keyword>
<dbReference type="InterPro" id="IPR049566">
    <property type="entry name" value="WDR59_RTC1-like_RING_Znf"/>
</dbReference>
<protein>
    <recommendedName>
        <fullName evidence="7">GATOR2 complex protein WDR24</fullName>
    </recommendedName>
</protein>
<evidence type="ECO:0000256" key="2">
    <source>
        <dbReference type="ARBA" id="ARBA00022574"/>
    </source>
</evidence>
<dbReference type="GO" id="GO:0005774">
    <property type="term" value="C:vacuolar membrane"/>
    <property type="evidence" value="ECO:0007669"/>
    <property type="project" value="TreeGrafter"/>
</dbReference>
<dbReference type="CDD" id="cd16693">
    <property type="entry name" value="mRING-H2-C3H3C2_WDR24"/>
    <property type="match status" value="1"/>
</dbReference>
<keyword evidence="5" id="KW-0863">Zinc-finger</keyword>
<dbReference type="GO" id="GO:0005829">
    <property type="term" value="C:cytosol"/>
    <property type="evidence" value="ECO:0007669"/>
    <property type="project" value="TreeGrafter"/>
</dbReference>
<dbReference type="EMBL" id="WJBH02000001">
    <property type="protein sequence ID" value="KAI9566048.1"/>
    <property type="molecule type" value="Genomic_DNA"/>
</dbReference>
<evidence type="ECO:0000256" key="7">
    <source>
        <dbReference type="ARBA" id="ARBA00040269"/>
    </source>
</evidence>
<dbReference type="Gene3D" id="2.130.10.10">
    <property type="entry name" value="YVTN repeat-like/Quinoprotein amine dehydrogenase"/>
    <property type="match status" value="1"/>
</dbReference>
<evidence type="ECO:0000256" key="5">
    <source>
        <dbReference type="ARBA" id="ARBA00022771"/>
    </source>
</evidence>
<dbReference type="AlphaFoldDB" id="A0AAD5LPH9"/>
<dbReference type="SMART" id="SM00320">
    <property type="entry name" value="WD40"/>
    <property type="match status" value="6"/>
</dbReference>
<feature type="compositionally biased region" description="Low complexity" evidence="9">
    <location>
        <begin position="584"/>
        <end position="593"/>
    </location>
</feature>
<proteinExistence type="inferred from homology"/>
<keyword evidence="12" id="KW-1185">Reference proteome</keyword>
<dbReference type="InterPro" id="IPR015943">
    <property type="entry name" value="WD40/YVTN_repeat-like_dom_sf"/>
</dbReference>
<feature type="repeat" description="WD" evidence="8">
    <location>
        <begin position="100"/>
        <end position="142"/>
    </location>
</feature>
<organism evidence="11 12">
    <name type="scientific">Daphnia sinensis</name>
    <dbReference type="NCBI Taxonomy" id="1820382"/>
    <lineage>
        <taxon>Eukaryota</taxon>
        <taxon>Metazoa</taxon>
        <taxon>Ecdysozoa</taxon>
        <taxon>Arthropoda</taxon>
        <taxon>Crustacea</taxon>
        <taxon>Branchiopoda</taxon>
        <taxon>Diplostraca</taxon>
        <taxon>Cladocera</taxon>
        <taxon>Anomopoda</taxon>
        <taxon>Daphniidae</taxon>
        <taxon>Daphnia</taxon>
        <taxon>Daphnia similis group</taxon>
    </lineage>
</organism>
<evidence type="ECO:0000256" key="1">
    <source>
        <dbReference type="ARBA" id="ARBA00008134"/>
    </source>
</evidence>
<dbReference type="InterPro" id="IPR036322">
    <property type="entry name" value="WD40_repeat_dom_sf"/>
</dbReference>
<dbReference type="InterPro" id="IPR037590">
    <property type="entry name" value="WDR24"/>
</dbReference>
<feature type="region of interest" description="Disordered" evidence="9">
    <location>
        <begin position="566"/>
        <end position="593"/>
    </location>
</feature>